<dbReference type="Gene3D" id="1.20.120.580">
    <property type="entry name" value="bsu32300-like"/>
    <property type="match status" value="1"/>
</dbReference>
<dbReference type="Pfam" id="PF01934">
    <property type="entry name" value="HepT-like"/>
    <property type="match status" value="1"/>
</dbReference>
<evidence type="ECO:0000256" key="3">
    <source>
        <dbReference type="ARBA" id="ARBA00022722"/>
    </source>
</evidence>
<comment type="similarity">
    <text evidence="6">Belongs to the HepT RNase toxin family.</text>
</comment>
<dbReference type="Proteomes" id="UP000010367">
    <property type="component" value="Chromosome"/>
</dbReference>
<dbReference type="AlphaFoldDB" id="K9TES1"/>
<dbReference type="GO" id="GO:0000166">
    <property type="term" value="F:nucleotide binding"/>
    <property type="evidence" value="ECO:0007669"/>
    <property type="project" value="UniProtKB-KW"/>
</dbReference>
<organism evidence="7 8">
    <name type="scientific">Oscillatoria acuminata PCC 6304</name>
    <dbReference type="NCBI Taxonomy" id="56110"/>
    <lineage>
        <taxon>Bacteria</taxon>
        <taxon>Bacillati</taxon>
        <taxon>Cyanobacteriota</taxon>
        <taxon>Cyanophyceae</taxon>
        <taxon>Oscillatoriophycideae</taxon>
        <taxon>Oscillatoriales</taxon>
        <taxon>Oscillatoriaceae</taxon>
        <taxon>Oscillatoria</taxon>
    </lineage>
</organism>
<keyword evidence="5" id="KW-0378">Hydrolase</keyword>
<dbReference type="eggNOG" id="COG2361">
    <property type="taxonomic scope" value="Bacteria"/>
</dbReference>
<protein>
    <recommendedName>
        <fullName evidence="9">DUF86 domain-containing protein</fullName>
    </recommendedName>
</protein>
<name>K9TES1_9CYAN</name>
<evidence type="ECO:0000256" key="4">
    <source>
        <dbReference type="ARBA" id="ARBA00022741"/>
    </source>
</evidence>
<evidence type="ECO:0008006" key="9">
    <source>
        <dbReference type="Google" id="ProtNLM"/>
    </source>
</evidence>
<proteinExistence type="inferred from homology"/>
<sequence length="117" mass="13375">MQRDKASLLDAARSATLVMEFVSGMDKVTLAEDVKTQAALLYEIIIMGEAVKRLSTEFINEHPEISWGEIRGMRNRLTHEYDKVDINIVWDTIQNDIPQFLAAIEPLLPIEEESEEE</sequence>
<dbReference type="OrthoDB" id="9810538at2"/>
<keyword evidence="8" id="KW-1185">Reference proteome</keyword>
<dbReference type="STRING" id="56110.Oscil6304_1656"/>
<dbReference type="InterPro" id="IPR037038">
    <property type="entry name" value="HepT-like_sf"/>
</dbReference>
<dbReference type="GO" id="GO:0110001">
    <property type="term" value="C:toxin-antitoxin complex"/>
    <property type="evidence" value="ECO:0007669"/>
    <property type="project" value="InterPro"/>
</dbReference>
<keyword evidence="3" id="KW-0540">Nuclease</keyword>
<keyword evidence="1" id="KW-0597">Phosphoprotein</keyword>
<reference evidence="7 8" key="1">
    <citation type="submission" date="2012-06" db="EMBL/GenBank/DDBJ databases">
        <title>Finished chromosome of genome of Oscillatoria acuminata PCC 6304.</title>
        <authorList>
            <consortium name="US DOE Joint Genome Institute"/>
            <person name="Gugger M."/>
            <person name="Coursin T."/>
            <person name="Rippka R."/>
            <person name="Tandeau De Marsac N."/>
            <person name="Huntemann M."/>
            <person name="Wei C.-L."/>
            <person name="Han J."/>
            <person name="Detter J.C."/>
            <person name="Han C."/>
            <person name="Tapia R."/>
            <person name="Davenport K."/>
            <person name="Daligault H."/>
            <person name="Erkkila T."/>
            <person name="Gu W."/>
            <person name="Munk A.C.C."/>
            <person name="Teshima H."/>
            <person name="Xu Y."/>
            <person name="Chain P."/>
            <person name="Chen A."/>
            <person name="Krypides N."/>
            <person name="Mavromatis K."/>
            <person name="Markowitz V."/>
            <person name="Szeto E."/>
            <person name="Ivanova N."/>
            <person name="Mikhailova N."/>
            <person name="Ovchinnikova G."/>
            <person name="Pagani I."/>
            <person name="Pati A."/>
            <person name="Goodwin L."/>
            <person name="Peters L."/>
            <person name="Pitluck S."/>
            <person name="Woyke T."/>
            <person name="Kerfeld C."/>
        </authorList>
    </citation>
    <scope>NUCLEOTIDE SEQUENCE [LARGE SCALE GENOMIC DNA]</scope>
    <source>
        <strain evidence="7 8">PCC 6304</strain>
    </source>
</reference>
<keyword evidence="2" id="KW-1277">Toxin-antitoxin system</keyword>
<evidence type="ECO:0000256" key="6">
    <source>
        <dbReference type="ARBA" id="ARBA00024207"/>
    </source>
</evidence>
<dbReference type="InterPro" id="IPR051813">
    <property type="entry name" value="HepT_RNase_toxin"/>
</dbReference>
<dbReference type="GO" id="GO:0004540">
    <property type="term" value="F:RNA nuclease activity"/>
    <property type="evidence" value="ECO:0007669"/>
    <property type="project" value="InterPro"/>
</dbReference>
<dbReference type="EMBL" id="CP003607">
    <property type="protein sequence ID" value="AFY81352.1"/>
    <property type="molecule type" value="Genomic_DNA"/>
</dbReference>
<keyword evidence="4" id="KW-0547">Nucleotide-binding</keyword>
<evidence type="ECO:0000256" key="1">
    <source>
        <dbReference type="ARBA" id="ARBA00022553"/>
    </source>
</evidence>
<gene>
    <name evidence="7" type="ORF">Oscil6304_1656</name>
</gene>
<evidence type="ECO:0000256" key="5">
    <source>
        <dbReference type="ARBA" id="ARBA00022801"/>
    </source>
</evidence>
<dbReference type="KEGG" id="oac:Oscil6304_1656"/>
<dbReference type="PANTHER" id="PTHR34139:SF1">
    <property type="entry name" value="RNASE MJ1380-RELATED"/>
    <property type="match status" value="1"/>
</dbReference>
<dbReference type="InParanoid" id="K9TES1"/>
<dbReference type="PANTHER" id="PTHR34139">
    <property type="entry name" value="UPF0331 PROTEIN MJ0127"/>
    <property type="match status" value="1"/>
</dbReference>
<dbReference type="InterPro" id="IPR008201">
    <property type="entry name" value="HepT-like"/>
</dbReference>
<evidence type="ECO:0000256" key="2">
    <source>
        <dbReference type="ARBA" id="ARBA00022649"/>
    </source>
</evidence>
<dbReference type="HOGENOM" id="CLU_142825_3_3_3"/>
<dbReference type="GO" id="GO:0016787">
    <property type="term" value="F:hydrolase activity"/>
    <property type="evidence" value="ECO:0007669"/>
    <property type="project" value="UniProtKB-KW"/>
</dbReference>
<dbReference type="RefSeq" id="WP_015147996.1">
    <property type="nucleotide sequence ID" value="NC_019693.1"/>
</dbReference>
<evidence type="ECO:0000313" key="8">
    <source>
        <dbReference type="Proteomes" id="UP000010367"/>
    </source>
</evidence>
<evidence type="ECO:0000313" key="7">
    <source>
        <dbReference type="EMBL" id="AFY81352.1"/>
    </source>
</evidence>
<accession>K9TES1</accession>